<keyword evidence="2" id="KW-1185">Reference proteome</keyword>
<dbReference type="SUPFAM" id="SSF48371">
    <property type="entry name" value="ARM repeat"/>
    <property type="match status" value="1"/>
</dbReference>
<dbReference type="InterPro" id="IPR011989">
    <property type="entry name" value="ARM-like"/>
</dbReference>
<dbReference type="PANTHER" id="PTHR46890">
    <property type="entry name" value="NON-LTR RETROLELEMENT REVERSE TRANSCRIPTASE-LIKE PROTEIN-RELATED"/>
    <property type="match status" value="1"/>
</dbReference>
<accession>A0A6A2XHV3</accession>
<sequence length="316" mass="34024">MAKGTIMEGIKDPQIMPQSSTLNSVPKIPSILQKGVNVQESGMFCITIKWAELPIGPNLDHNTDLNGDSSNTSAGLSQQAAVNSENNMLKSIRPHVLLLMETKLSGTKMATIRGKRGFLHGFDVGAIGLKGGGSQAFMVIQKRTNAQLDGICYAPYMLIRSHSGWPISLCNVLYKFIAKAIVNRICGLLDACIDQTQGAFVPGRHITDNVLIAYEGSCKPATALSNLALYRANKTNVVVAGAVPLLIELLVDDKAGITDDALGVLALLLREFDNAFAGAVQRQRRGSRETNFDKSVKHTFAPKLGCRRTSESSKKG</sequence>
<gene>
    <name evidence="1" type="ORF">F3Y22_tig00112249pilonHSYRG00376</name>
</gene>
<organism evidence="1 2">
    <name type="scientific">Hibiscus syriacus</name>
    <name type="common">Rose of Sharon</name>
    <dbReference type="NCBI Taxonomy" id="106335"/>
    <lineage>
        <taxon>Eukaryota</taxon>
        <taxon>Viridiplantae</taxon>
        <taxon>Streptophyta</taxon>
        <taxon>Embryophyta</taxon>
        <taxon>Tracheophyta</taxon>
        <taxon>Spermatophyta</taxon>
        <taxon>Magnoliopsida</taxon>
        <taxon>eudicotyledons</taxon>
        <taxon>Gunneridae</taxon>
        <taxon>Pentapetalae</taxon>
        <taxon>rosids</taxon>
        <taxon>malvids</taxon>
        <taxon>Malvales</taxon>
        <taxon>Malvaceae</taxon>
        <taxon>Malvoideae</taxon>
        <taxon>Hibiscus</taxon>
    </lineage>
</organism>
<evidence type="ECO:0000313" key="1">
    <source>
        <dbReference type="EMBL" id="KAE8669370.1"/>
    </source>
</evidence>
<dbReference type="PANTHER" id="PTHR46890:SF48">
    <property type="entry name" value="RNA-DIRECTED DNA POLYMERASE"/>
    <property type="match status" value="1"/>
</dbReference>
<dbReference type="EMBL" id="VEPZ02001530">
    <property type="protein sequence ID" value="KAE8669370.1"/>
    <property type="molecule type" value="Genomic_DNA"/>
</dbReference>
<proteinExistence type="predicted"/>
<protein>
    <recommendedName>
        <fullName evidence="3">Reverse transcriptase domain-containing protein</fullName>
    </recommendedName>
</protein>
<dbReference type="InterPro" id="IPR016024">
    <property type="entry name" value="ARM-type_fold"/>
</dbReference>
<dbReference type="Proteomes" id="UP000436088">
    <property type="component" value="Unassembled WGS sequence"/>
</dbReference>
<dbReference type="InterPro" id="IPR052343">
    <property type="entry name" value="Retrotransposon-Effector_Assoc"/>
</dbReference>
<dbReference type="Gene3D" id="1.25.10.10">
    <property type="entry name" value="Leucine-rich Repeat Variant"/>
    <property type="match status" value="1"/>
</dbReference>
<dbReference type="AlphaFoldDB" id="A0A6A2XHV3"/>
<evidence type="ECO:0000313" key="2">
    <source>
        <dbReference type="Proteomes" id="UP000436088"/>
    </source>
</evidence>
<comment type="caution">
    <text evidence="1">The sequence shown here is derived from an EMBL/GenBank/DDBJ whole genome shotgun (WGS) entry which is preliminary data.</text>
</comment>
<evidence type="ECO:0008006" key="3">
    <source>
        <dbReference type="Google" id="ProtNLM"/>
    </source>
</evidence>
<name>A0A6A2XHV3_HIBSY</name>
<reference evidence="1" key="1">
    <citation type="submission" date="2019-09" db="EMBL/GenBank/DDBJ databases">
        <title>Draft genome information of white flower Hibiscus syriacus.</title>
        <authorList>
            <person name="Kim Y.-M."/>
        </authorList>
    </citation>
    <scope>NUCLEOTIDE SEQUENCE [LARGE SCALE GENOMIC DNA]</scope>
    <source>
        <strain evidence="1">YM2019G1</strain>
    </source>
</reference>